<sequence>MAQRNPPAKTTLTLTLTTALLLWAWAALTPDGEKLGAQPTARSGVEELRRGRNFIETKVYSEQEDQETLGLFEDLRVADVSDGMDKVGLANVGLMSPEIRPAWTDVQQYKHRFIGIAVTARYVPTNQPPAPPMETDVFNRWVGSTYNEVTPEPFVPLIRTGTALVFDDALDSDVGSIGSNNIMGWQLRGCVGVVTNATARDLDEIATQQNPLYLRRPGRGIRPGRNEIESVNRPIVCGGVLVRPGDVIVADGDGVICVPREKAREVAEYARATMEGDKAGRRNLYQKLRLPEDASVR</sequence>
<dbReference type="SUPFAM" id="SSF89562">
    <property type="entry name" value="RraA-like"/>
    <property type="match status" value="1"/>
</dbReference>
<name>A0AAW6U178_9BACT</name>
<keyword evidence="4" id="KW-1185">Reference proteome</keyword>
<dbReference type="PANTHER" id="PTHR33254">
    <property type="entry name" value="4-HYDROXY-4-METHYL-2-OXOGLUTARATE ALDOLASE 3-RELATED"/>
    <property type="match status" value="1"/>
</dbReference>
<dbReference type="CDD" id="cd16841">
    <property type="entry name" value="RraA_family"/>
    <property type="match status" value="1"/>
</dbReference>
<feature type="binding site" evidence="1">
    <location>
        <position position="201"/>
    </location>
    <ligand>
        <name>Mg(2+)</name>
        <dbReference type="ChEBI" id="CHEBI:18420"/>
    </ligand>
</feature>
<keyword evidence="1" id="KW-0460">Magnesium</keyword>
<dbReference type="Proteomes" id="UP001431776">
    <property type="component" value="Unassembled WGS sequence"/>
</dbReference>
<dbReference type="Pfam" id="PF03737">
    <property type="entry name" value="RraA-like"/>
    <property type="match status" value="1"/>
</dbReference>
<evidence type="ECO:0000313" key="3">
    <source>
        <dbReference type="EMBL" id="MDI6450254.1"/>
    </source>
</evidence>
<organism evidence="3 4">
    <name type="scientific">Anaerobaca lacustris</name>
    <dbReference type="NCBI Taxonomy" id="3044600"/>
    <lineage>
        <taxon>Bacteria</taxon>
        <taxon>Pseudomonadati</taxon>
        <taxon>Planctomycetota</taxon>
        <taxon>Phycisphaerae</taxon>
        <taxon>Sedimentisphaerales</taxon>
        <taxon>Anaerobacaceae</taxon>
        <taxon>Anaerobaca</taxon>
    </lineage>
</organism>
<keyword evidence="1" id="KW-0479">Metal-binding</keyword>
<feature type="binding site" evidence="1">
    <location>
        <position position="200"/>
    </location>
    <ligand>
        <name>substrate</name>
    </ligand>
</feature>
<dbReference type="RefSeq" id="WP_349245665.1">
    <property type="nucleotide sequence ID" value="NZ_JASCXX010000018.1"/>
</dbReference>
<dbReference type="PANTHER" id="PTHR33254:SF16">
    <property type="entry name" value="BLR3842 PROTEIN"/>
    <property type="match status" value="1"/>
</dbReference>
<comment type="cofactor">
    <cofactor evidence="1">
        <name>Mg(2+)</name>
        <dbReference type="ChEBI" id="CHEBI:18420"/>
    </cofactor>
</comment>
<comment type="caution">
    <text evidence="3">The sequence shown here is derived from an EMBL/GenBank/DDBJ whole genome shotgun (WGS) entry which is preliminary data.</text>
</comment>
<evidence type="ECO:0000256" key="2">
    <source>
        <dbReference type="SAM" id="SignalP"/>
    </source>
</evidence>
<dbReference type="EMBL" id="JASCXX010000018">
    <property type="protein sequence ID" value="MDI6450254.1"/>
    <property type="molecule type" value="Genomic_DNA"/>
</dbReference>
<evidence type="ECO:0000256" key="1">
    <source>
        <dbReference type="PIRSR" id="PIRSR605493-1"/>
    </source>
</evidence>
<dbReference type="AlphaFoldDB" id="A0AAW6U178"/>
<proteinExistence type="predicted"/>
<dbReference type="InterPro" id="IPR005493">
    <property type="entry name" value="RraA/RraA-like"/>
</dbReference>
<dbReference type="Gene3D" id="3.50.30.40">
    <property type="entry name" value="Ribonuclease E inhibitor RraA/RraA-like"/>
    <property type="match status" value="1"/>
</dbReference>
<accession>A0AAW6U178</accession>
<protein>
    <submittedName>
        <fullName evidence="3">RraA family protein</fullName>
    </submittedName>
</protein>
<dbReference type="InterPro" id="IPR036704">
    <property type="entry name" value="RraA/RraA-like_sf"/>
</dbReference>
<feature type="chain" id="PRO_5043499105" evidence="2">
    <location>
        <begin position="30"/>
        <end position="297"/>
    </location>
</feature>
<keyword evidence="2" id="KW-0732">Signal</keyword>
<feature type="signal peptide" evidence="2">
    <location>
        <begin position="1"/>
        <end position="29"/>
    </location>
</feature>
<evidence type="ECO:0000313" key="4">
    <source>
        <dbReference type="Proteomes" id="UP001431776"/>
    </source>
</evidence>
<dbReference type="GO" id="GO:0046872">
    <property type="term" value="F:metal ion binding"/>
    <property type="evidence" value="ECO:0007669"/>
    <property type="project" value="UniProtKB-KW"/>
</dbReference>
<gene>
    <name evidence="3" type="ORF">QJ522_14435</name>
</gene>
<reference evidence="3" key="1">
    <citation type="submission" date="2023-05" db="EMBL/GenBank/DDBJ databases">
        <title>Anaerotaeda fermentans gen. nov., sp. nov., a novel anaerobic planctomycete of the new family within the order Sedimentisphaerales isolated from Taman Peninsula, Russia.</title>
        <authorList>
            <person name="Khomyakova M.A."/>
            <person name="Merkel A.Y."/>
            <person name="Slobodkin A.I."/>
        </authorList>
    </citation>
    <scope>NUCLEOTIDE SEQUENCE</scope>
    <source>
        <strain evidence="3">M17dextr</strain>
    </source>
</reference>